<dbReference type="RefSeq" id="WP_005991874.1">
    <property type="nucleotide sequence ID" value="NZ_AECZ01000005.1"/>
</dbReference>
<protein>
    <recommendedName>
        <fullName evidence="1">DUF403 domain-containing protein</fullName>
    </recommendedName>
</protein>
<evidence type="ECO:0000313" key="2">
    <source>
        <dbReference type="EMBL" id="EFL52273.1"/>
    </source>
</evidence>
<gene>
    <name evidence="2" type="ORF">DesfrDRAFT_1093</name>
</gene>
<comment type="caution">
    <text evidence="2">The sequence shown here is derived from an EMBL/GenBank/DDBJ whole genome shotgun (WGS) entry which is preliminary data.</text>
</comment>
<sequence length="324" mass="37208">MLSRVADAIYWMSRYLERAANIARFLDVNWHLTLDTPGVRAEQWTPLVRAMGDWDLFLGRGFFPRRSDVIRFLAFDADYPNSIVNCLSRARDNARTIREIIPSEMWEQTNTFYHMAREAAKNGEAILHNPYRFCDEVKLRELTISGIAGDAMSHDEAWDFFRLGRLLERADKTSRMLDVKYFILLPDLTDVGSNLDYVQWAALLKAISALEAYRRRHGRIQPDRIVEFLLLDHHFPRSVLCSLVAAQECLHAITGTPMGYFCNAAEKRLGHLCGDLAYSGVDEIFAKGLHEFTDDLQTRMNRVDEAVFATFFSAFPAIDVPCQQ</sequence>
<accession>E1JTZ4</accession>
<proteinExistence type="predicted"/>
<dbReference type="OrthoDB" id="9803532at2"/>
<dbReference type="PANTHER" id="PTHR34595:SF7">
    <property type="entry name" value="SLL1039 PROTEIN"/>
    <property type="match status" value="1"/>
</dbReference>
<name>E1JTZ4_SOLFR</name>
<dbReference type="InterPro" id="IPR051680">
    <property type="entry name" value="ATP-dep_Glu-Cys_Ligase-2"/>
</dbReference>
<evidence type="ECO:0000259" key="1">
    <source>
        <dbReference type="Pfam" id="PF04168"/>
    </source>
</evidence>
<dbReference type="STRING" id="596151.DesfrDRAFT_1093"/>
<keyword evidence="3" id="KW-1185">Reference proteome</keyword>
<dbReference type="Pfam" id="PF04168">
    <property type="entry name" value="Alpha-E"/>
    <property type="match status" value="1"/>
</dbReference>
<dbReference type="InterPro" id="IPR007296">
    <property type="entry name" value="DUF403"/>
</dbReference>
<evidence type="ECO:0000313" key="3">
    <source>
        <dbReference type="Proteomes" id="UP000006250"/>
    </source>
</evidence>
<reference evidence="2 3" key="1">
    <citation type="submission" date="2010-08" db="EMBL/GenBank/DDBJ databases">
        <title>The draft genome of Desulfovibrio fructosovorans JJ.</title>
        <authorList>
            <consortium name="US DOE Joint Genome Institute (JGI-PGF)"/>
            <person name="Lucas S."/>
            <person name="Copeland A."/>
            <person name="Lapidus A."/>
            <person name="Cheng J.-F."/>
            <person name="Bruce D."/>
            <person name="Goodwin L."/>
            <person name="Pitluck S."/>
            <person name="Land M.L."/>
            <person name="Hauser L."/>
            <person name="Chang Y.-J."/>
            <person name="Jeffries C."/>
            <person name="Wall J.D."/>
            <person name="Stahl D.A."/>
            <person name="Arkin A.P."/>
            <person name="Dehal P."/>
            <person name="Stolyar S.M."/>
            <person name="Hazen T.C."/>
            <person name="Woyke T.J."/>
        </authorList>
    </citation>
    <scope>NUCLEOTIDE SEQUENCE [LARGE SCALE GENOMIC DNA]</scope>
    <source>
        <strain evidence="2 3">JJ</strain>
    </source>
</reference>
<dbReference type="eggNOG" id="COG2307">
    <property type="taxonomic scope" value="Bacteria"/>
</dbReference>
<dbReference type="EMBL" id="AECZ01000005">
    <property type="protein sequence ID" value="EFL52273.1"/>
    <property type="molecule type" value="Genomic_DNA"/>
</dbReference>
<dbReference type="Proteomes" id="UP000006250">
    <property type="component" value="Unassembled WGS sequence"/>
</dbReference>
<organism evidence="2 3">
    <name type="scientific">Solidesulfovibrio fructosivorans JJ]</name>
    <dbReference type="NCBI Taxonomy" id="596151"/>
    <lineage>
        <taxon>Bacteria</taxon>
        <taxon>Pseudomonadati</taxon>
        <taxon>Thermodesulfobacteriota</taxon>
        <taxon>Desulfovibrionia</taxon>
        <taxon>Desulfovibrionales</taxon>
        <taxon>Desulfovibrionaceae</taxon>
        <taxon>Solidesulfovibrio</taxon>
    </lineage>
</organism>
<dbReference type="AlphaFoldDB" id="E1JTZ4"/>
<feature type="domain" description="DUF403" evidence="1">
    <location>
        <begin position="1"/>
        <end position="312"/>
    </location>
</feature>
<dbReference type="PANTHER" id="PTHR34595">
    <property type="entry name" value="BLR5612 PROTEIN"/>
    <property type="match status" value="1"/>
</dbReference>